<reference evidence="3 4" key="1">
    <citation type="journal article" date="2019" name="Nat. Ecol. Evol.">
        <title>Megaphylogeny resolves global patterns of mushroom evolution.</title>
        <authorList>
            <person name="Varga T."/>
            <person name="Krizsan K."/>
            <person name="Foldi C."/>
            <person name="Dima B."/>
            <person name="Sanchez-Garcia M."/>
            <person name="Sanchez-Ramirez S."/>
            <person name="Szollosi G.J."/>
            <person name="Szarkandi J.G."/>
            <person name="Papp V."/>
            <person name="Albert L."/>
            <person name="Andreopoulos W."/>
            <person name="Angelini C."/>
            <person name="Antonin V."/>
            <person name="Barry K.W."/>
            <person name="Bougher N.L."/>
            <person name="Buchanan P."/>
            <person name="Buyck B."/>
            <person name="Bense V."/>
            <person name="Catcheside P."/>
            <person name="Chovatia M."/>
            <person name="Cooper J."/>
            <person name="Damon W."/>
            <person name="Desjardin D."/>
            <person name="Finy P."/>
            <person name="Geml J."/>
            <person name="Haridas S."/>
            <person name="Hughes K."/>
            <person name="Justo A."/>
            <person name="Karasinski D."/>
            <person name="Kautmanova I."/>
            <person name="Kiss B."/>
            <person name="Kocsube S."/>
            <person name="Kotiranta H."/>
            <person name="LaButti K.M."/>
            <person name="Lechner B.E."/>
            <person name="Liimatainen K."/>
            <person name="Lipzen A."/>
            <person name="Lukacs Z."/>
            <person name="Mihaltcheva S."/>
            <person name="Morgado L.N."/>
            <person name="Niskanen T."/>
            <person name="Noordeloos M.E."/>
            <person name="Ohm R.A."/>
            <person name="Ortiz-Santana B."/>
            <person name="Ovrebo C."/>
            <person name="Racz N."/>
            <person name="Riley R."/>
            <person name="Savchenko A."/>
            <person name="Shiryaev A."/>
            <person name="Soop K."/>
            <person name="Spirin V."/>
            <person name="Szebenyi C."/>
            <person name="Tomsovsky M."/>
            <person name="Tulloss R.E."/>
            <person name="Uehling J."/>
            <person name="Grigoriev I.V."/>
            <person name="Vagvolgyi C."/>
            <person name="Papp T."/>
            <person name="Martin F.M."/>
            <person name="Miettinen O."/>
            <person name="Hibbett D.S."/>
            <person name="Nagy L.G."/>
        </authorList>
    </citation>
    <scope>NUCLEOTIDE SEQUENCE [LARGE SCALE GENOMIC DNA]</scope>
    <source>
        <strain evidence="3 4">FP101781</strain>
    </source>
</reference>
<name>A0A4Y7TT49_COPMI</name>
<feature type="transmembrane region" description="Helical" evidence="2">
    <location>
        <begin position="120"/>
        <end position="141"/>
    </location>
</feature>
<dbReference type="AlphaFoldDB" id="A0A4Y7TT49"/>
<evidence type="ECO:0000256" key="2">
    <source>
        <dbReference type="SAM" id="Phobius"/>
    </source>
</evidence>
<protein>
    <submittedName>
        <fullName evidence="3">Uncharacterized protein</fullName>
    </submittedName>
</protein>
<dbReference type="EMBL" id="QPFP01000004">
    <property type="protein sequence ID" value="TEB37346.1"/>
    <property type="molecule type" value="Genomic_DNA"/>
</dbReference>
<dbReference type="Pfam" id="PF10164">
    <property type="entry name" value="BRI3"/>
    <property type="match status" value="1"/>
</dbReference>
<keyword evidence="2" id="KW-1133">Transmembrane helix</keyword>
<dbReference type="OrthoDB" id="2564984at2759"/>
<keyword evidence="4" id="KW-1185">Reference proteome</keyword>
<sequence length="160" mass="17352">MVSAPSPVQPPDPDLLQQETRQVPSDSPPAYDAAVESPHYPYDKPKPQIPSSLDQSQPLIPYNYAGPASAYNAHPTFTPTPTVYYYNNPVTGERITSLLPPSHPEMVCLQAGEHVPHTKYGILGLLAAVLWFPLGIGLCLIDRKVKCSRCGLTIDEGVCG</sequence>
<comment type="caution">
    <text evidence="3">The sequence shown here is derived from an EMBL/GenBank/DDBJ whole genome shotgun (WGS) entry which is preliminary data.</text>
</comment>
<keyword evidence="2" id="KW-0472">Membrane</keyword>
<evidence type="ECO:0000313" key="4">
    <source>
        <dbReference type="Proteomes" id="UP000298030"/>
    </source>
</evidence>
<evidence type="ECO:0000313" key="3">
    <source>
        <dbReference type="EMBL" id="TEB37346.1"/>
    </source>
</evidence>
<gene>
    <name evidence="3" type="ORF">FA13DRAFT_1809883</name>
</gene>
<feature type="region of interest" description="Disordered" evidence="1">
    <location>
        <begin position="1"/>
        <end position="60"/>
    </location>
</feature>
<evidence type="ECO:0000256" key="1">
    <source>
        <dbReference type="SAM" id="MobiDB-lite"/>
    </source>
</evidence>
<dbReference type="InterPro" id="IPR019317">
    <property type="entry name" value="BRI3"/>
</dbReference>
<accession>A0A4Y7TT49</accession>
<dbReference type="Proteomes" id="UP000298030">
    <property type="component" value="Unassembled WGS sequence"/>
</dbReference>
<proteinExistence type="predicted"/>
<feature type="compositionally biased region" description="Polar residues" evidence="1">
    <location>
        <begin position="49"/>
        <end position="58"/>
    </location>
</feature>
<organism evidence="3 4">
    <name type="scientific">Coprinellus micaceus</name>
    <name type="common">Glistening ink-cap mushroom</name>
    <name type="synonym">Coprinus micaceus</name>
    <dbReference type="NCBI Taxonomy" id="71717"/>
    <lineage>
        <taxon>Eukaryota</taxon>
        <taxon>Fungi</taxon>
        <taxon>Dikarya</taxon>
        <taxon>Basidiomycota</taxon>
        <taxon>Agaricomycotina</taxon>
        <taxon>Agaricomycetes</taxon>
        <taxon>Agaricomycetidae</taxon>
        <taxon>Agaricales</taxon>
        <taxon>Agaricineae</taxon>
        <taxon>Psathyrellaceae</taxon>
        <taxon>Coprinellus</taxon>
    </lineage>
</organism>
<keyword evidence="2" id="KW-0812">Transmembrane</keyword>